<dbReference type="Proteomes" id="UP001168694">
    <property type="component" value="Unassembled WGS sequence"/>
</dbReference>
<accession>A0ABT8EAN0</accession>
<protein>
    <submittedName>
        <fullName evidence="1">Uncharacterized protein</fullName>
    </submittedName>
</protein>
<sequence length="93" mass="10992">MYLGIAILILLLIIILILRIVSNWNWKLVYSTYGSEDYFKIVEKLKTEGIKFKTGTPNRGFDHNIDRFKESTQQYDIYVKIDEEYLAVKALQK</sequence>
<organism evidence="1 2">
    <name type="scientific">Fictibacillus terranigra</name>
    <dbReference type="NCBI Taxonomy" id="3058424"/>
    <lineage>
        <taxon>Bacteria</taxon>
        <taxon>Bacillati</taxon>
        <taxon>Bacillota</taxon>
        <taxon>Bacilli</taxon>
        <taxon>Bacillales</taxon>
        <taxon>Fictibacillaceae</taxon>
        <taxon>Fictibacillus</taxon>
    </lineage>
</organism>
<gene>
    <name evidence="1" type="ORF">QYF49_18490</name>
</gene>
<dbReference type="RefSeq" id="WP_290401087.1">
    <property type="nucleotide sequence ID" value="NZ_JAUHLN010000004.1"/>
</dbReference>
<evidence type="ECO:0000313" key="2">
    <source>
        <dbReference type="Proteomes" id="UP001168694"/>
    </source>
</evidence>
<comment type="caution">
    <text evidence="1">The sequence shown here is derived from an EMBL/GenBank/DDBJ whole genome shotgun (WGS) entry which is preliminary data.</text>
</comment>
<reference evidence="1" key="1">
    <citation type="submission" date="2023-06" db="EMBL/GenBank/DDBJ databases">
        <title>Draft Genome Sequences of Representative Paenibacillus Polymyxa, Bacillus cereus, Fictibacillus sp., and Brevibacillus agri Strains Isolated from Amazonian Dark Earth.</title>
        <authorList>
            <person name="Pellegrinetti T.A."/>
            <person name="Cunha I.C.M."/>
            <person name="Chaves M.G."/>
            <person name="Freitas A.S."/>
            <person name="Silva A.V.R."/>
            <person name="Tsai S.M."/>
            <person name="Mendes L.W."/>
        </authorList>
    </citation>
    <scope>NUCLEOTIDE SEQUENCE</scope>
    <source>
        <strain evidence="1">CENA-BCM004</strain>
    </source>
</reference>
<keyword evidence="2" id="KW-1185">Reference proteome</keyword>
<dbReference type="EMBL" id="JAUHLN010000004">
    <property type="protein sequence ID" value="MDN4074963.1"/>
    <property type="molecule type" value="Genomic_DNA"/>
</dbReference>
<proteinExistence type="predicted"/>
<evidence type="ECO:0000313" key="1">
    <source>
        <dbReference type="EMBL" id="MDN4074963.1"/>
    </source>
</evidence>
<name>A0ABT8EAN0_9BACL</name>